<protein>
    <submittedName>
        <fullName evidence="3">ADP-ribosylglycohydrolase family protein</fullName>
    </submittedName>
</protein>
<evidence type="ECO:0000256" key="2">
    <source>
        <dbReference type="ARBA" id="ARBA00022801"/>
    </source>
</evidence>
<accession>A0ABX6YI05</accession>
<evidence type="ECO:0000313" key="3">
    <source>
        <dbReference type="EMBL" id="QPZ38330.1"/>
    </source>
</evidence>
<reference evidence="3 4" key="1">
    <citation type="submission" date="2020-12" db="EMBL/GenBank/DDBJ databases">
        <title>Microbacterium sp. HY060.</title>
        <authorList>
            <person name="Zhou J."/>
        </authorList>
    </citation>
    <scope>NUCLEOTIDE SEQUENCE [LARGE SCALE GENOMIC DNA]</scope>
    <source>
        <strain evidence="3 4">HY60</strain>
    </source>
</reference>
<gene>
    <name evidence="3" type="ORF">HCR76_16340</name>
</gene>
<dbReference type="InterPro" id="IPR036705">
    <property type="entry name" value="Ribosyl_crysJ1_sf"/>
</dbReference>
<dbReference type="Proteomes" id="UP000662814">
    <property type="component" value="Chromosome"/>
</dbReference>
<comment type="similarity">
    <text evidence="1">Belongs to the ADP-ribosylglycohydrolase family.</text>
</comment>
<evidence type="ECO:0000313" key="4">
    <source>
        <dbReference type="Proteomes" id="UP000662814"/>
    </source>
</evidence>
<organism evidence="3 4">
    <name type="scientific">Paramicrobacterium chengjingii</name>
    <dbReference type="NCBI Taxonomy" id="2769067"/>
    <lineage>
        <taxon>Bacteria</taxon>
        <taxon>Bacillati</taxon>
        <taxon>Actinomycetota</taxon>
        <taxon>Actinomycetes</taxon>
        <taxon>Micrococcales</taxon>
        <taxon>Microbacteriaceae</taxon>
        <taxon>Paramicrobacterium</taxon>
    </lineage>
</organism>
<dbReference type="Gene3D" id="1.10.4080.10">
    <property type="entry name" value="ADP-ribosylation/Crystallin J1"/>
    <property type="match status" value="1"/>
</dbReference>
<dbReference type="InterPro" id="IPR005502">
    <property type="entry name" value="Ribosyl_crysJ1"/>
</dbReference>
<dbReference type="RefSeq" id="WP_166986793.1">
    <property type="nucleotide sequence ID" value="NZ_CP061169.1"/>
</dbReference>
<dbReference type="SUPFAM" id="SSF101478">
    <property type="entry name" value="ADP-ribosylglycohydrolase"/>
    <property type="match status" value="1"/>
</dbReference>
<dbReference type="InterPro" id="IPR050792">
    <property type="entry name" value="ADP-ribosylglycohydrolase"/>
</dbReference>
<evidence type="ECO:0000256" key="1">
    <source>
        <dbReference type="ARBA" id="ARBA00010702"/>
    </source>
</evidence>
<dbReference type="Pfam" id="PF03747">
    <property type="entry name" value="ADP_ribosyl_GH"/>
    <property type="match status" value="1"/>
</dbReference>
<sequence>MTRADEQQAAASRLDRAHGALLGLALGDALGMPTQSMSPKEIADDYGTITRLIDAGPRQRIAHGMQAGSITDDTEQALLLAQLLIDGDGHVDERAFASALIDWERSMQAKGSLDLLGPSTKQAVQRILEGVPASESGRFGSTNGAAMRVAPIGIAVPPDNLDAFVDAVVEASAVTHNTSLGIASASAIGAAVSVGVHGGNIQDAVDTAFAAARIGEQRGHWVAGGSIAARGAWARELLGGTPVREHPTVLREIIGTSVASQESVVATLALVSVSTDPWQTLCTAAELGGDTDTIAAMAGAVLGACGGTEPWPSDAVDSVISINSLELEPIARQLLELRVR</sequence>
<keyword evidence="2" id="KW-0378">Hydrolase</keyword>
<dbReference type="PANTHER" id="PTHR16222">
    <property type="entry name" value="ADP-RIBOSYLGLYCOHYDROLASE"/>
    <property type="match status" value="1"/>
</dbReference>
<dbReference type="PANTHER" id="PTHR16222:SF24">
    <property type="entry name" value="ADP-RIBOSYLHYDROLASE ARH3"/>
    <property type="match status" value="1"/>
</dbReference>
<keyword evidence="4" id="KW-1185">Reference proteome</keyword>
<name>A0ABX6YI05_9MICO</name>
<proteinExistence type="inferred from homology"/>
<dbReference type="EMBL" id="CP061169">
    <property type="protein sequence ID" value="QPZ38330.1"/>
    <property type="molecule type" value="Genomic_DNA"/>
</dbReference>